<organism evidence="2 3">
    <name type="scientific">Candidatus Lloydbacteria bacterium RIFOXYC12_FULL_46_25</name>
    <dbReference type="NCBI Taxonomy" id="1798670"/>
    <lineage>
        <taxon>Bacteria</taxon>
        <taxon>Candidatus Lloydiibacteriota</taxon>
    </lineage>
</organism>
<keyword evidence="1" id="KW-0472">Membrane</keyword>
<name>A0A1G2DVP0_9BACT</name>
<gene>
    <name evidence="2" type="ORF">A2494_00255</name>
</gene>
<evidence type="ECO:0000256" key="1">
    <source>
        <dbReference type="SAM" id="Phobius"/>
    </source>
</evidence>
<evidence type="ECO:0008006" key="4">
    <source>
        <dbReference type="Google" id="ProtNLM"/>
    </source>
</evidence>
<keyword evidence="1" id="KW-0812">Transmembrane</keyword>
<evidence type="ECO:0000313" key="2">
    <source>
        <dbReference type="EMBL" id="OGZ17061.1"/>
    </source>
</evidence>
<keyword evidence="1" id="KW-1133">Transmembrane helix</keyword>
<sequence length="179" mass="20114">MQHFIFSNIKMRQKEEGGYILLLTVLIVSIILAISFGIYALSIKEVILASFMRDSQRAFSAADRAVECTLYWDVAYTQNGMPYTIFATSTAYVDPVNLSDAECDGQHLNTLPDWVSIKNPTDGVTTFSLPFSDGTRADVRVEKNDIDTVIRVNGYNNQDMTNPRQTQRTIEVRTNLTGD</sequence>
<proteinExistence type="predicted"/>
<protein>
    <recommendedName>
        <fullName evidence="4">Type 4 fimbrial biogenesis protein PilX N-terminal domain-containing protein</fullName>
    </recommendedName>
</protein>
<dbReference type="Proteomes" id="UP000178106">
    <property type="component" value="Unassembled WGS sequence"/>
</dbReference>
<comment type="caution">
    <text evidence="2">The sequence shown here is derived from an EMBL/GenBank/DDBJ whole genome shotgun (WGS) entry which is preliminary data.</text>
</comment>
<accession>A0A1G2DVP0</accession>
<evidence type="ECO:0000313" key="3">
    <source>
        <dbReference type="Proteomes" id="UP000178106"/>
    </source>
</evidence>
<reference evidence="2 3" key="1">
    <citation type="journal article" date="2016" name="Nat. Commun.">
        <title>Thousands of microbial genomes shed light on interconnected biogeochemical processes in an aquifer system.</title>
        <authorList>
            <person name="Anantharaman K."/>
            <person name="Brown C.T."/>
            <person name="Hug L.A."/>
            <person name="Sharon I."/>
            <person name="Castelle C.J."/>
            <person name="Probst A.J."/>
            <person name="Thomas B.C."/>
            <person name="Singh A."/>
            <person name="Wilkins M.J."/>
            <person name="Karaoz U."/>
            <person name="Brodie E.L."/>
            <person name="Williams K.H."/>
            <person name="Hubbard S.S."/>
            <person name="Banfield J.F."/>
        </authorList>
    </citation>
    <scope>NUCLEOTIDE SEQUENCE [LARGE SCALE GENOMIC DNA]</scope>
</reference>
<dbReference type="AlphaFoldDB" id="A0A1G2DVP0"/>
<feature type="transmembrane region" description="Helical" evidence="1">
    <location>
        <begin position="20"/>
        <end position="41"/>
    </location>
</feature>
<dbReference type="EMBL" id="MHLU01000151">
    <property type="protein sequence ID" value="OGZ17061.1"/>
    <property type="molecule type" value="Genomic_DNA"/>
</dbReference>